<organism evidence="2 3">
    <name type="scientific">Gigaspora margarita</name>
    <dbReference type="NCBI Taxonomy" id="4874"/>
    <lineage>
        <taxon>Eukaryota</taxon>
        <taxon>Fungi</taxon>
        <taxon>Fungi incertae sedis</taxon>
        <taxon>Mucoromycota</taxon>
        <taxon>Glomeromycotina</taxon>
        <taxon>Glomeromycetes</taxon>
        <taxon>Diversisporales</taxon>
        <taxon>Gigasporaceae</taxon>
        <taxon>Gigaspora</taxon>
    </lineage>
</organism>
<keyword evidence="1" id="KW-1133">Transmembrane helix</keyword>
<reference evidence="2 3" key="1">
    <citation type="submission" date="2021-06" db="EMBL/GenBank/DDBJ databases">
        <authorList>
            <person name="Kallberg Y."/>
            <person name="Tangrot J."/>
            <person name="Rosling A."/>
        </authorList>
    </citation>
    <scope>NUCLEOTIDE SEQUENCE [LARGE SCALE GENOMIC DNA]</scope>
    <source>
        <strain evidence="2 3">120-4 pot B 10/14</strain>
    </source>
</reference>
<protein>
    <submittedName>
        <fullName evidence="2">10774_t:CDS:1</fullName>
    </submittedName>
</protein>
<evidence type="ECO:0000256" key="1">
    <source>
        <dbReference type="SAM" id="Phobius"/>
    </source>
</evidence>
<keyword evidence="1" id="KW-0472">Membrane</keyword>
<evidence type="ECO:0000313" key="2">
    <source>
        <dbReference type="EMBL" id="CAG8795336.1"/>
    </source>
</evidence>
<name>A0ABN7VTE5_GIGMA</name>
<dbReference type="Proteomes" id="UP000789901">
    <property type="component" value="Unassembled WGS sequence"/>
</dbReference>
<evidence type="ECO:0000313" key="3">
    <source>
        <dbReference type="Proteomes" id="UP000789901"/>
    </source>
</evidence>
<gene>
    <name evidence="2" type="ORF">GMARGA_LOCUS21965</name>
</gene>
<comment type="caution">
    <text evidence="2">The sequence shown here is derived from an EMBL/GenBank/DDBJ whole genome shotgun (WGS) entry which is preliminary data.</text>
</comment>
<feature type="transmembrane region" description="Helical" evidence="1">
    <location>
        <begin position="245"/>
        <end position="264"/>
    </location>
</feature>
<keyword evidence="3" id="KW-1185">Reference proteome</keyword>
<accession>A0ABN7VTE5</accession>
<sequence>MVTQRSDCGFYIICKSEKKLSLSELMMNLIWKAILIMGANFKMYSCTRLDNSIYKAYINRVFTYTTYGGAPRRDIVARELFPEKFPSNKTVKYKNLTKKKLQLLDSEIIRQSKWKIECLVVRSVLCKQYTTDSSKLCNYCKELQNDQFAKMSRNGSFKNKKIFEGLCHKMVQIADCEQHNKGLQNFKYSDQFSNFLVIFASLSPQTYNIFQQNLAGPRVKQLADTIKYTGPIIAMSDNTKIKERLGFFFLLGCIVVLTLSTELTRVFTHKDIYQVVETIKYHNAIAFQ</sequence>
<proteinExistence type="predicted"/>
<feature type="non-terminal residue" evidence="2">
    <location>
        <position position="288"/>
    </location>
</feature>
<keyword evidence="1" id="KW-0812">Transmembrane</keyword>
<dbReference type="EMBL" id="CAJVQB010020766">
    <property type="protein sequence ID" value="CAG8795336.1"/>
    <property type="molecule type" value="Genomic_DNA"/>
</dbReference>